<evidence type="ECO:0000313" key="5">
    <source>
        <dbReference type="EMBL" id="MDA0181820.1"/>
    </source>
</evidence>
<dbReference type="InterPro" id="IPR003141">
    <property type="entry name" value="Pol/His_phosphatase_N"/>
</dbReference>
<dbReference type="SMART" id="SM00481">
    <property type="entry name" value="POLIIIAc"/>
    <property type="match status" value="1"/>
</dbReference>
<name>A0A9X3SBU9_9ACTN</name>
<dbReference type="AlphaFoldDB" id="A0A9X3SBU9"/>
<dbReference type="InterPro" id="IPR004013">
    <property type="entry name" value="PHP_dom"/>
</dbReference>
<dbReference type="RefSeq" id="WP_270026173.1">
    <property type="nucleotide sequence ID" value="NZ_JAPDDP010000027.1"/>
</dbReference>
<dbReference type="Pfam" id="PF13439">
    <property type="entry name" value="Glyco_transf_4"/>
    <property type="match status" value="1"/>
</dbReference>
<dbReference type="EMBL" id="JAPDDP010000027">
    <property type="protein sequence ID" value="MDA0181820.1"/>
    <property type="molecule type" value="Genomic_DNA"/>
</dbReference>
<dbReference type="SUPFAM" id="SSF89550">
    <property type="entry name" value="PHP domain-like"/>
    <property type="match status" value="1"/>
</dbReference>
<evidence type="ECO:0000313" key="6">
    <source>
        <dbReference type="Proteomes" id="UP001147653"/>
    </source>
</evidence>
<keyword evidence="2" id="KW-0808">Transferase</keyword>
<evidence type="ECO:0000256" key="3">
    <source>
        <dbReference type="SAM" id="MobiDB-lite"/>
    </source>
</evidence>
<dbReference type="Gene3D" id="3.40.50.2000">
    <property type="entry name" value="Glycogen Phosphorylase B"/>
    <property type="match status" value="2"/>
</dbReference>
<dbReference type="InterPro" id="IPR052018">
    <property type="entry name" value="PHP_domain"/>
</dbReference>
<dbReference type="PANTHER" id="PTHR42924">
    <property type="entry name" value="EXONUCLEASE"/>
    <property type="match status" value="1"/>
</dbReference>
<dbReference type="InterPro" id="IPR016195">
    <property type="entry name" value="Pol/histidinol_Pase-like"/>
</dbReference>
<proteinExistence type="predicted"/>
<dbReference type="GO" id="GO:0004534">
    <property type="term" value="F:5'-3' RNA exonuclease activity"/>
    <property type="evidence" value="ECO:0007669"/>
    <property type="project" value="TreeGrafter"/>
</dbReference>
<feature type="region of interest" description="Disordered" evidence="3">
    <location>
        <begin position="610"/>
        <end position="633"/>
    </location>
</feature>
<protein>
    <submittedName>
        <fullName evidence="5">PHP domain-containing protein</fullName>
    </submittedName>
</protein>
<sequence>MAERFAIAQVAPHPLEDANEVGTFAGEVSKELAARGHKVLLLAPSRSPELVRESRRLIRAAHKHPEDLFDPEGGVRVLGVGELLFNASRKGINPAPPVDIARTIEEVLSVAPLDFVHVHEPWAPSAGSVALRHSRALNVGSFHAPAERVLSTQVARKFVELFFGRMDARTASYEATAELMNTFFPSSYRLLRPGVTPEPREARTGGPLRIAFSDREERGALRLFLRALRHLPEELPWEAVVYTKTGIPTLRSSLRNRVTVVSDEDAAFAAADIVVAASLGQVTAPGVLVKALGVGAVPLAARVPVYEEVLREGDLGLHFDVGDVDVLAAQLERAIRDADLRTKLAKAGGEARQELAWSGVADQVEEIYRGLAALRHDPDPKPEVRARVKKNPLIDVDLHMHTDHSSDCATPVDVLLATARDVGLGAIAVTDHNEISGAYEAAEKAAQYGVKVIIGEEVMTADQGEVIGLFLTEKIPRGMTLEETIAEIRRQGGIVYVPHPFDRLHAVPDYEHMLKVVNQIDAIEVFNPRIAIPAFNEEAVRFAGKYRIVGGAGTDSHVAQGLGSVRITMRDFDGPEEFLESLRDADIAAKPSSLRYAQVQALKFLQTKATPPAARRATRRRKVAKAVAGRGGQ</sequence>
<evidence type="ECO:0000256" key="2">
    <source>
        <dbReference type="ARBA" id="ARBA00022679"/>
    </source>
</evidence>
<dbReference type="GO" id="GO:0016757">
    <property type="term" value="F:glycosyltransferase activity"/>
    <property type="evidence" value="ECO:0007669"/>
    <property type="project" value="UniProtKB-KW"/>
</dbReference>
<dbReference type="CDD" id="cd07432">
    <property type="entry name" value="PHP_HisPPase"/>
    <property type="match status" value="1"/>
</dbReference>
<keyword evidence="6" id="KW-1185">Reference proteome</keyword>
<dbReference type="Gene3D" id="3.20.20.140">
    <property type="entry name" value="Metal-dependent hydrolases"/>
    <property type="match status" value="1"/>
</dbReference>
<dbReference type="Proteomes" id="UP001147653">
    <property type="component" value="Unassembled WGS sequence"/>
</dbReference>
<gene>
    <name evidence="5" type="ORF">OJ997_16070</name>
</gene>
<comment type="caution">
    <text evidence="5">The sequence shown here is derived from an EMBL/GenBank/DDBJ whole genome shotgun (WGS) entry which is preliminary data.</text>
</comment>
<dbReference type="Pfam" id="PF13692">
    <property type="entry name" value="Glyco_trans_1_4"/>
    <property type="match status" value="1"/>
</dbReference>
<organism evidence="5 6">
    <name type="scientific">Solirubrobacter phytolaccae</name>
    <dbReference type="NCBI Taxonomy" id="1404360"/>
    <lineage>
        <taxon>Bacteria</taxon>
        <taxon>Bacillati</taxon>
        <taxon>Actinomycetota</taxon>
        <taxon>Thermoleophilia</taxon>
        <taxon>Solirubrobacterales</taxon>
        <taxon>Solirubrobacteraceae</taxon>
        <taxon>Solirubrobacter</taxon>
    </lineage>
</organism>
<accession>A0A9X3SBU9</accession>
<dbReference type="PANTHER" id="PTHR42924:SF3">
    <property type="entry name" value="POLYMERASE_HISTIDINOL PHOSPHATASE N-TERMINAL DOMAIN-CONTAINING PROTEIN"/>
    <property type="match status" value="1"/>
</dbReference>
<dbReference type="GO" id="GO:0035312">
    <property type="term" value="F:5'-3' DNA exonuclease activity"/>
    <property type="evidence" value="ECO:0007669"/>
    <property type="project" value="TreeGrafter"/>
</dbReference>
<dbReference type="SUPFAM" id="SSF53756">
    <property type="entry name" value="UDP-Glycosyltransferase/glycogen phosphorylase"/>
    <property type="match status" value="1"/>
</dbReference>
<dbReference type="Pfam" id="PF02811">
    <property type="entry name" value="PHP"/>
    <property type="match status" value="1"/>
</dbReference>
<evidence type="ECO:0000256" key="1">
    <source>
        <dbReference type="ARBA" id="ARBA00022676"/>
    </source>
</evidence>
<dbReference type="InterPro" id="IPR028098">
    <property type="entry name" value="Glyco_trans_4-like_N"/>
</dbReference>
<dbReference type="Pfam" id="PF13263">
    <property type="entry name" value="PHP_C"/>
    <property type="match status" value="1"/>
</dbReference>
<feature type="domain" description="Polymerase/histidinol phosphatase N-terminal" evidence="4">
    <location>
        <begin position="396"/>
        <end position="462"/>
    </location>
</feature>
<reference evidence="5" key="1">
    <citation type="submission" date="2022-10" db="EMBL/GenBank/DDBJ databases">
        <title>The WGS of Solirubrobacter phytolaccae KCTC 29190.</title>
        <authorList>
            <person name="Jiang Z."/>
        </authorList>
    </citation>
    <scope>NUCLEOTIDE SEQUENCE</scope>
    <source>
        <strain evidence="5">KCTC 29190</strain>
    </source>
</reference>
<keyword evidence="1" id="KW-0328">Glycosyltransferase</keyword>
<evidence type="ECO:0000259" key="4">
    <source>
        <dbReference type="SMART" id="SM00481"/>
    </source>
</evidence>